<sequence>MSHLVVNPAHVSKLAHKQDDVADQIGSATRVTNGIGHDVWVAHGVASAYSNRAVDKAESARRAAGEALQAAAKGLAANLRTAAAAYHRTDQHHAGKLDDQLR</sequence>
<dbReference type="AlphaFoldDB" id="A0A7I7MSH5"/>
<dbReference type="KEGG" id="mshj:MSHI_30870"/>
<accession>A0A7I7MSH5</accession>
<evidence type="ECO:0000313" key="2">
    <source>
        <dbReference type="Proteomes" id="UP000467236"/>
    </source>
</evidence>
<dbReference type="Proteomes" id="UP000467236">
    <property type="component" value="Chromosome"/>
</dbReference>
<dbReference type="OrthoDB" id="4732159at2"/>
<name>A0A7I7MSH5_9MYCO</name>
<dbReference type="InterPro" id="IPR022536">
    <property type="entry name" value="EspC"/>
</dbReference>
<keyword evidence="2" id="KW-1185">Reference proteome</keyword>
<evidence type="ECO:0000313" key="1">
    <source>
        <dbReference type="EMBL" id="BBX75181.1"/>
    </source>
</evidence>
<organism evidence="1 2">
    <name type="scientific">Mycobacterium shinjukuense</name>
    <dbReference type="NCBI Taxonomy" id="398694"/>
    <lineage>
        <taxon>Bacteria</taxon>
        <taxon>Bacillati</taxon>
        <taxon>Actinomycetota</taxon>
        <taxon>Actinomycetes</taxon>
        <taxon>Mycobacteriales</taxon>
        <taxon>Mycobacteriaceae</taxon>
        <taxon>Mycobacterium</taxon>
    </lineage>
</organism>
<protein>
    <submittedName>
        <fullName evidence="1">Uncharacterized protein</fullName>
    </submittedName>
</protein>
<dbReference type="GO" id="GO:0009306">
    <property type="term" value="P:protein secretion"/>
    <property type="evidence" value="ECO:0007669"/>
    <property type="project" value="InterPro"/>
</dbReference>
<dbReference type="RefSeq" id="WP_083052544.1">
    <property type="nucleotide sequence ID" value="NZ_AP022575.1"/>
</dbReference>
<dbReference type="Pfam" id="PF10824">
    <property type="entry name" value="T7SS_ESX_EspC"/>
    <property type="match status" value="1"/>
</dbReference>
<reference evidence="1 2" key="1">
    <citation type="journal article" date="2019" name="Emerg. Microbes Infect.">
        <title>Comprehensive subspecies identification of 175 nontuberculous mycobacteria species based on 7547 genomic profiles.</title>
        <authorList>
            <person name="Matsumoto Y."/>
            <person name="Kinjo T."/>
            <person name="Motooka D."/>
            <person name="Nabeya D."/>
            <person name="Jung N."/>
            <person name="Uechi K."/>
            <person name="Horii T."/>
            <person name="Iida T."/>
            <person name="Fujita J."/>
            <person name="Nakamura S."/>
        </authorList>
    </citation>
    <scope>NUCLEOTIDE SEQUENCE [LARGE SCALE GENOMIC DNA]</scope>
    <source>
        <strain evidence="1 2">JCM 14233</strain>
    </source>
</reference>
<gene>
    <name evidence="1" type="ORF">MSHI_30870</name>
</gene>
<dbReference type="EMBL" id="AP022575">
    <property type="protein sequence ID" value="BBX75181.1"/>
    <property type="molecule type" value="Genomic_DNA"/>
</dbReference>
<proteinExistence type="predicted"/>